<evidence type="ECO:0000256" key="3">
    <source>
        <dbReference type="ARBA" id="ARBA00023012"/>
    </source>
</evidence>
<keyword evidence="2" id="KW-0418">Kinase</keyword>
<sequence length="458" mass="48603">MTDQRPAPTGTTEAGPTGVGTETPAAPVPTPTVAPEVARRADEVAPAAGRPRATRVLEGRLVGGVCAGLAQHLGWSVTVLRVGFVALALAQFVGVVVYAILWLTLPRAETVRALGLESATRRGLRGADPSARSRDRGVLVALVAIGAGMLWLSQVTGFGFSSQVFWPLAVACAGLALIWRQADTPAPRDAAGGRDSTHPLVAPFLARTGWQAILRLVVGLALVALAFGLVLASQIGVNQVPAVLLMVLLAVAGVVVAAAPWLYRGRRALNEAREQRVRADARADMAAHLHDSVLQTLALIQRQADDPRAVQGLARRQERELRGWLYGDAVEESTLRAALTTAAAEVEDERGVPVEVVMVGDCPLDPDLQALVQAAREAMVNAAKHSGADRIDVFGEAGEDLVEVFVRDRGRGFDLDAIAEDRLGVRGSIMDRVRRHGGTATITSDPETGTEVRLERRR</sequence>
<dbReference type="AlphaFoldDB" id="A0A6A9UUM9"/>
<feature type="compositionally biased region" description="Low complexity" evidence="4">
    <location>
        <begin position="1"/>
        <end position="25"/>
    </location>
</feature>
<proteinExistence type="predicted"/>
<feature type="transmembrane region" description="Helical" evidence="5">
    <location>
        <begin position="137"/>
        <end position="154"/>
    </location>
</feature>
<evidence type="ECO:0000256" key="5">
    <source>
        <dbReference type="SAM" id="Phobius"/>
    </source>
</evidence>
<keyword evidence="9" id="KW-1185">Reference proteome</keyword>
<dbReference type="PANTHER" id="PTHR24421:SF61">
    <property type="entry name" value="OXYGEN SENSOR HISTIDINE KINASE NREB"/>
    <property type="match status" value="1"/>
</dbReference>
<name>A0A6A9UUM9_9ACTN</name>
<keyword evidence="3" id="KW-0902">Two-component regulatory system</keyword>
<organism evidence="8 9">
    <name type="scientific">Auraticoccus cholistanensis</name>
    <dbReference type="NCBI Taxonomy" id="2656650"/>
    <lineage>
        <taxon>Bacteria</taxon>
        <taxon>Bacillati</taxon>
        <taxon>Actinomycetota</taxon>
        <taxon>Actinomycetes</taxon>
        <taxon>Propionibacteriales</taxon>
        <taxon>Propionibacteriaceae</taxon>
        <taxon>Auraticoccus</taxon>
    </lineage>
</organism>
<dbReference type="Pfam" id="PF04024">
    <property type="entry name" value="PspC"/>
    <property type="match status" value="1"/>
</dbReference>
<comment type="caution">
    <text evidence="8">The sequence shown here is derived from an EMBL/GenBank/DDBJ whole genome shotgun (WGS) entry which is preliminary data.</text>
</comment>
<dbReference type="PANTHER" id="PTHR24421">
    <property type="entry name" value="NITRATE/NITRITE SENSOR PROTEIN NARX-RELATED"/>
    <property type="match status" value="1"/>
</dbReference>
<evidence type="ECO:0000313" key="8">
    <source>
        <dbReference type="EMBL" id="MVA76378.1"/>
    </source>
</evidence>
<evidence type="ECO:0000259" key="7">
    <source>
        <dbReference type="Pfam" id="PF04024"/>
    </source>
</evidence>
<dbReference type="InterPro" id="IPR036890">
    <property type="entry name" value="HATPase_C_sf"/>
</dbReference>
<dbReference type="RefSeq" id="WP_156609948.1">
    <property type="nucleotide sequence ID" value="NZ_WPCU01000006.1"/>
</dbReference>
<dbReference type="SUPFAM" id="SSF55874">
    <property type="entry name" value="ATPase domain of HSP90 chaperone/DNA topoisomerase II/histidine kinase"/>
    <property type="match status" value="1"/>
</dbReference>
<feature type="transmembrane region" description="Helical" evidence="5">
    <location>
        <begin position="213"/>
        <end position="236"/>
    </location>
</feature>
<dbReference type="Pfam" id="PF02518">
    <property type="entry name" value="HATPase_c"/>
    <property type="match status" value="1"/>
</dbReference>
<protein>
    <submittedName>
        <fullName evidence="8">PspC domain-containing protein</fullName>
    </submittedName>
</protein>
<gene>
    <name evidence="8" type="ORF">GC722_10130</name>
</gene>
<evidence type="ECO:0000256" key="2">
    <source>
        <dbReference type="ARBA" id="ARBA00022777"/>
    </source>
</evidence>
<accession>A0A6A9UUM9</accession>
<dbReference type="InterPro" id="IPR003594">
    <property type="entry name" value="HATPase_dom"/>
</dbReference>
<evidence type="ECO:0000256" key="1">
    <source>
        <dbReference type="ARBA" id="ARBA00022679"/>
    </source>
</evidence>
<reference evidence="8 9" key="1">
    <citation type="submission" date="2019-12" db="EMBL/GenBank/DDBJ databases">
        <title>Auraticoccus cholistani sp. nov., an actinomycete isolated from soil of Cholistan desert.</title>
        <authorList>
            <person name="Cheema M.T."/>
        </authorList>
    </citation>
    <scope>NUCLEOTIDE SEQUENCE [LARGE SCALE GENOMIC DNA]</scope>
    <source>
        <strain evidence="8 9">F435</strain>
    </source>
</reference>
<dbReference type="InterPro" id="IPR050482">
    <property type="entry name" value="Sensor_HK_TwoCompSys"/>
</dbReference>
<keyword evidence="1" id="KW-0808">Transferase</keyword>
<feature type="transmembrane region" description="Helical" evidence="5">
    <location>
        <begin position="242"/>
        <end position="263"/>
    </location>
</feature>
<dbReference type="EMBL" id="WPCU01000006">
    <property type="protein sequence ID" value="MVA76378.1"/>
    <property type="molecule type" value="Genomic_DNA"/>
</dbReference>
<keyword evidence="5" id="KW-1133">Transmembrane helix</keyword>
<dbReference type="GO" id="GO:0000160">
    <property type="term" value="P:phosphorelay signal transduction system"/>
    <property type="evidence" value="ECO:0007669"/>
    <property type="project" value="UniProtKB-KW"/>
</dbReference>
<evidence type="ECO:0000313" key="9">
    <source>
        <dbReference type="Proteomes" id="UP000435304"/>
    </source>
</evidence>
<dbReference type="Proteomes" id="UP000435304">
    <property type="component" value="Unassembled WGS sequence"/>
</dbReference>
<feature type="domain" description="Phage shock protein PspC N-terminal" evidence="7">
    <location>
        <begin position="52"/>
        <end position="107"/>
    </location>
</feature>
<dbReference type="InterPro" id="IPR007168">
    <property type="entry name" value="Phageshock_PspC_N"/>
</dbReference>
<feature type="transmembrane region" description="Helical" evidence="5">
    <location>
        <begin position="82"/>
        <end position="105"/>
    </location>
</feature>
<evidence type="ECO:0000256" key="4">
    <source>
        <dbReference type="SAM" id="MobiDB-lite"/>
    </source>
</evidence>
<evidence type="ECO:0000259" key="6">
    <source>
        <dbReference type="Pfam" id="PF02518"/>
    </source>
</evidence>
<feature type="region of interest" description="Disordered" evidence="4">
    <location>
        <begin position="437"/>
        <end position="458"/>
    </location>
</feature>
<dbReference type="GO" id="GO:0016301">
    <property type="term" value="F:kinase activity"/>
    <property type="evidence" value="ECO:0007669"/>
    <property type="project" value="UniProtKB-KW"/>
</dbReference>
<keyword evidence="5" id="KW-0812">Transmembrane</keyword>
<feature type="domain" description="Histidine kinase/HSP90-like ATPase" evidence="6">
    <location>
        <begin position="368"/>
        <end position="454"/>
    </location>
</feature>
<dbReference type="Gene3D" id="3.30.565.10">
    <property type="entry name" value="Histidine kinase-like ATPase, C-terminal domain"/>
    <property type="match status" value="1"/>
</dbReference>
<keyword evidence="5" id="KW-0472">Membrane</keyword>
<feature type="region of interest" description="Disordered" evidence="4">
    <location>
        <begin position="1"/>
        <end position="31"/>
    </location>
</feature>